<keyword evidence="3" id="KW-0238">DNA-binding</keyword>
<dbReference type="GO" id="GO:0003700">
    <property type="term" value="F:DNA-binding transcription factor activity"/>
    <property type="evidence" value="ECO:0007669"/>
    <property type="project" value="InterPro"/>
</dbReference>
<dbReference type="AlphaFoldDB" id="A0A6J4H3F7"/>
<proteinExistence type="predicted"/>
<dbReference type="InterPro" id="IPR000551">
    <property type="entry name" value="MerR-type_HTH_dom"/>
</dbReference>
<sequence>MSTVFDIGEVARATGLTLRALRFYETRGLVTPLRTTGGRRVYGVGELARLNAAVALKRAGFSLTRIGELLAGRDVDLARLVAAQLAQIDQQAAALAESRALLVSVQSRINRGEPIDVLTICSLIRTGENIMNSTDWKPVVDDYFDPEAQDRFRASMPEGFDQEAYGAQWQAIGARIESALPLDPLSPEAQAFVDEWFALLKPFSDIATEEMWNGVTRMYDGRPEWKAQPDVGFGHEVWTFIRTATKARLDAGGKIDGPTWAAGAR</sequence>
<evidence type="ECO:0000256" key="1">
    <source>
        <dbReference type="ARBA" id="ARBA00022491"/>
    </source>
</evidence>
<dbReference type="Gene3D" id="1.10.1660.10">
    <property type="match status" value="1"/>
</dbReference>
<evidence type="ECO:0000259" key="5">
    <source>
        <dbReference type="PROSITE" id="PS50937"/>
    </source>
</evidence>
<reference evidence="6" key="1">
    <citation type="submission" date="2020-02" db="EMBL/GenBank/DDBJ databases">
        <authorList>
            <person name="Meier V. D."/>
        </authorList>
    </citation>
    <scope>NUCLEOTIDE SEQUENCE</scope>
    <source>
        <strain evidence="6">AVDCRST_MAG93</strain>
    </source>
</reference>
<evidence type="ECO:0000256" key="3">
    <source>
        <dbReference type="ARBA" id="ARBA00023125"/>
    </source>
</evidence>
<evidence type="ECO:0000256" key="4">
    <source>
        <dbReference type="ARBA" id="ARBA00023163"/>
    </source>
</evidence>
<dbReference type="PROSITE" id="PS50937">
    <property type="entry name" value="HTH_MERR_2"/>
    <property type="match status" value="1"/>
</dbReference>
<gene>
    <name evidence="6" type="ORF">AVDCRST_MAG93-67</name>
</gene>
<dbReference type="Pfam" id="PF13411">
    <property type="entry name" value="MerR_1"/>
    <property type="match status" value="1"/>
</dbReference>
<feature type="domain" description="HTH merR-type" evidence="5">
    <location>
        <begin position="4"/>
        <end position="72"/>
    </location>
</feature>
<keyword evidence="4" id="KW-0804">Transcription</keyword>
<dbReference type="Pfam" id="PF07739">
    <property type="entry name" value="TipAS"/>
    <property type="match status" value="1"/>
</dbReference>
<organism evidence="6">
    <name type="scientific">uncultured Chloroflexia bacterium</name>
    <dbReference type="NCBI Taxonomy" id="1672391"/>
    <lineage>
        <taxon>Bacteria</taxon>
        <taxon>Bacillati</taxon>
        <taxon>Chloroflexota</taxon>
        <taxon>Chloroflexia</taxon>
        <taxon>environmental samples</taxon>
    </lineage>
</organism>
<dbReference type="InterPro" id="IPR009061">
    <property type="entry name" value="DNA-bd_dom_put_sf"/>
</dbReference>
<keyword evidence="2" id="KW-0805">Transcription regulation</keyword>
<accession>A0A6J4H3F7</accession>
<keyword evidence="1" id="KW-0678">Repressor</keyword>
<name>A0A6J4H3F7_9CHLR</name>
<evidence type="ECO:0000313" key="6">
    <source>
        <dbReference type="EMBL" id="CAA9212065.1"/>
    </source>
</evidence>
<dbReference type="PROSITE" id="PS00552">
    <property type="entry name" value="HTH_MERR_1"/>
    <property type="match status" value="1"/>
</dbReference>
<dbReference type="PANTHER" id="PTHR30204">
    <property type="entry name" value="REDOX-CYCLING DRUG-SENSING TRANSCRIPTIONAL ACTIVATOR SOXR"/>
    <property type="match status" value="1"/>
</dbReference>
<dbReference type="PANTHER" id="PTHR30204:SF69">
    <property type="entry name" value="MERR-FAMILY TRANSCRIPTIONAL REGULATOR"/>
    <property type="match status" value="1"/>
</dbReference>
<dbReference type="InterPro" id="IPR047057">
    <property type="entry name" value="MerR_fam"/>
</dbReference>
<dbReference type="GO" id="GO:0003677">
    <property type="term" value="F:DNA binding"/>
    <property type="evidence" value="ECO:0007669"/>
    <property type="project" value="UniProtKB-KW"/>
</dbReference>
<protein>
    <recommendedName>
        <fullName evidence="5">HTH merR-type domain-containing protein</fullName>
    </recommendedName>
</protein>
<dbReference type="SMART" id="SM00422">
    <property type="entry name" value="HTH_MERR"/>
    <property type="match status" value="1"/>
</dbReference>
<dbReference type="PRINTS" id="PR00040">
    <property type="entry name" value="HTHMERR"/>
</dbReference>
<dbReference type="SUPFAM" id="SSF46955">
    <property type="entry name" value="Putative DNA-binding domain"/>
    <property type="match status" value="1"/>
</dbReference>
<evidence type="ECO:0000256" key="2">
    <source>
        <dbReference type="ARBA" id="ARBA00023015"/>
    </source>
</evidence>
<dbReference type="CDD" id="cd00592">
    <property type="entry name" value="HTH_MerR-like"/>
    <property type="match status" value="1"/>
</dbReference>
<dbReference type="InterPro" id="IPR012925">
    <property type="entry name" value="TipAS_dom"/>
</dbReference>
<dbReference type="EMBL" id="CADCTR010000021">
    <property type="protein sequence ID" value="CAA9212065.1"/>
    <property type="molecule type" value="Genomic_DNA"/>
</dbReference>